<feature type="compositionally biased region" description="Basic and acidic residues" evidence="1">
    <location>
        <begin position="226"/>
        <end position="256"/>
    </location>
</feature>
<feature type="compositionally biased region" description="Basic and acidic residues" evidence="1">
    <location>
        <begin position="19"/>
        <end position="30"/>
    </location>
</feature>
<name>K0SC87_THAOC</name>
<accession>K0SC87</accession>
<proteinExistence type="predicted"/>
<feature type="region of interest" description="Disordered" evidence="1">
    <location>
        <begin position="1"/>
        <end position="111"/>
    </location>
</feature>
<feature type="compositionally biased region" description="Basic and acidic residues" evidence="1">
    <location>
        <begin position="145"/>
        <end position="155"/>
    </location>
</feature>
<keyword evidence="3" id="KW-1185">Reference proteome</keyword>
<feature type="region of interest" description="Disordered" evidence="1">
    <location>
        <begin position="126"/>
        <end position="194"/>
    </location>
</feature>
<protein>
    <submittedName>
        <fullName evidence="2">Uncharacterized protein</fullName>
    </submittedName>
</protein>
<evidence type="ECO:0000256" key="1">
    <source>
        <dbReference type="SAM" id="MobiDB-lite"/>
    </source>
</evidence>
<dbReference type="AlphaFoldDB" id="K0SC87"/>
<evidence type="ECO:0000313" key="3">
    <source>
        <dbReference type="Proteomes" id="UP000266841"/>
    </source>
</evidence>
<reference evidence="2 3" key="1">
    <citation type="journal article" date="2012" name="Genome Biol.">
        <title>Genome and low-iron response of an oceanic diatom adapted to chronic iron limitation.</title>
        <authorList>
            <person name="Lommer M."/>
            <person name="Specht M."/>
            <person name="Roy A.S."/>
            <person name="Kraemer L."/>
            <person name="Andreson R."/>
            <person name="Gutowska M.A."/>
            <person name="Wolf J."/>
            <person name="Bergner S.V."/>
            <person name="Schilhabel M.B."/>
            <person name="Klostermeier U.C."/>
            <person name="Beiko R.G."/>
            <person name="Rosenstiel P."/>
            <person name="Hippler M."/>
            <person name="Laroche J."/>
        </authorList>
    </citation>
    <scope>NUCLEOTIDE SEQUENCE [LARGE SCALE GENOMIC DNA]</scope>
    <source>
        <strain evidence="2 3">CCMP1005</strain>
    </source>
</reference>
<feature type="non-terminal residue" evidence="2">
    <location>
        <position position="1"/>
    </location>
</feature>
<dbReference type="EMBL" id="AGNL01018511">
    <property type="protein sequence ID" value="EJK62975.1"/>
    <property type="molecule type" value="Genomic_DNA"/>
</dbReference>
<feature type="compositionally biased region" description="Basic and acidic residues" evidence="1">
    <location>
        <begin position="262"/>
        <end position="294"/>
    </location>
</feature>
<feature type="compositionally biased region" description="Low complexity" evidence="1">
    <location>
        <begin position="34"/>
        <end position="43"/>
    </location>
</feature>
<evidence type="ECO:0000313" key="2">
    <source>
        <dbReference type="EMBL" id="EJK62975.1"/>
    </source>
</evidence>
<sequence length="332" mass="36602">HGPHPAIDAGHARRRAAHRRADTRLLREGSRLVPRAAQDAQARPRGRAHGGHGPHARAVRGRLHDKLRRRVRHAAVGDVRERRGRRSGLPDEDARHAPADGEGGDGRGVVPLPPRVRVLAVVDGHQHAKLVRGPQREGSGACRRPHPERQGEGRHRLLPADQPADDDDGTGAEAVHVEHRAPQQAVDPGAHPRAQPALLLHRHRLPQERARGADAHEPAQAELDGGTDRGEVRGQPGEERGRRGEDAQADERLQRADRRRGGKDVRGDTRGERRQDRPEEAPGELRERPHERQYHPVSGYDAGHCNLLRNFAGCRVGVKETTLVDENKCKAS</sequence>
<feature type="region of interest" description="Disordered" evidence="1">
    <location>
        <begin position="209"/>
        <end position="295"/>
    </location>
</feature>
<comment type="caution">
    <text evidence="2">The sequence shown here is derived from an EMBL/GenBank/DDBJ whole genome shotgun (WGS) entry which is preliminary data.</text>
</comment>
<feature type="compositionally biased region" description="Basic residues" evidence="1">
    <location>
        <begin position="44"/>
        <end position="73"/>
    </location>
</feature>
<dbReference type="Proteomes" id="UP000266841">
    <property type="component" value="Unassembled WGS sequence"/>
</dbReference>
<feature type="compositionally biased region" description="Basic and acidic residues" evidence="1">
    <location>
        <begin position="88"/>
        <end position="99"/>
    </location>
</feature>
<feature type="compositionally biased region" description="Basic and acidic residues" evidence="1">
    <location>
        <begin position="209"/>
        <end position="219"/>
    </location>
</feature>
<gene>
    <name evidence="2" type="ORF">THAOC_16395</name>
</gene>
<organism evidence="2 3">
    <name type="scientific">Thalassiosira oceanica</name>
    <name type="common">Marine diatom</name>
    <dbReference type="NCBI Taxonomy" id="159749"/>
    <lineage>
        <taxon>Eukaryota</taxon>
        <taxon>Sar</taxon>
        <taxon>Stramenopiles</taxon>
        <taxon>Ochrophyta</taxon>
        <taxon>Bacillariophyta</taxon>
        <taxon>Coscinodiscophyceae</taxon>
        <taxon>Thalassiosirophycidae</taxon>
        <taxon>Thalassiosirales</taxon>
        <taxon>Thalassiosiraceae</taxon>
        <taxon>Thalassiosira</taxon>
    </lineage>
</organism>